<accession>X0SNX6</accession>
<reference evidence="1" key="1">
    <citation type="journal article" date="2014" name="Front. Microbiol.">
        <title>High frequency of phylogenetically diverse reductive dehalogenase-homologous genes in deep subseafloor sedimentary metagenomes.</title>
        <authorList>
            <person name="Kawai M."/>
            <person name="Futagami T."/>
            <person name="Toyoda A."/>
            <person name="Takaki Y."/>
            <person name="Nishi S."/>
            <person name="Hori S."/>
            <person name="Arai W."/>
            <person name="Tsubouchi T."/>
            <person name="Morono Y."/>
            <person name="Uchiyama I."/>
            <person name="Ito T."/>
            <person name="Fujiyama A."/>
            <person name="Inagaki F."/>
            <person name="Takami H."/>
        </authorList>
    </citation>
    <scope>NUCLEOTIDE SEQUENCE</scope>
    <source>
        <strain evidence="1">Expedition CK06-06</strain>
    </source>
</reference>
<comment type="caution">
    <text evidence="1">The sequence shown here is derived from an EMBL/GenBank/DDBJ whole genome shotgun (WGS) entry which is preliminary data.</text>
</comment>
<dbReference type="AlphaFoldDB" id="X0SNX6"/>
<proteinExistence type="predicted"/>
<sequence length="71" mass="7180">MGVFALGNLAAFHPDHTPATAPLTAAGGIDGKSSLDRSVEKQSALSNLSAFPLGLEGHAEALLQILTLPTA</sequence>
<protein>
    <submittedName>
        <fullName evidence="1">Uncharacterized protein</fullName>
    </submittedName>
</protein>
<organism evidence="1">
    <name type="scientific">marine sediment metagenome</name>
    <dbReference type="NCBI Taxonomy" id="412755"/>
    <lineage>
        <taxon>unclassified sequences</taxon>
        <taxon>metagenomes</taxon>
        <taxon>ecological metagenomes</taxon>
    </lineage>
</organism>
<evidence type="ECO:0000313" key="1">
    <source>
        <dbReference type="EMBL" id="GAF77552.1"/>
    </source>
</evidence>
<name>X0SNX6_9ZZZZ</name>
<gene>
    <name evidence="1" type="ORF">S01H1_13647</name>
</gene>
<dbReference type="EMBL" id="BARS01007050">
    <property type="protein sequence ID" value="GAF77552.1"/>
    <property type="molecule type" value="Genomic_DNA"/>
</dbReference>
<feature type="non-terminal residue" evidence="1">
    <location>
        <position position="71"/>
    </location>
</feature>